<protein>
    <recommendedName>
        <fullName evidence="2 5">Basal-body rod modification protein FlgD</fullName>
    </recommendedName>
</protein>
<evidence type="ECO:0000256" key="3">
    <source>
        <dbReference type="ARBA" id="ARBA00022795"/>
    </source>
</evidence>
<evidence type="ECO:0000313" key="8">
    <source>
        <dbReference type="EMBL" id="MDO6420978.1"/>
    </source>
</evidence>
<dbReference type="GeneID" id="98613880"/>
<keyword evidence="8" id="KW-0969">Cilium</keyword>
<keyword evidence="8" id="KW-0282">Flagellum</keyword>
<keyword evidence="8" id="KW-0966">Cell projection</keyword>
<dbReference type="InterPro" id="IPR025963">
    <property type="entry name" value="FLgD_Tudor"/>
</dbReference>
<evidence type="ECO:0000313" key="9">
    <source>
        <dbReference type="Proteomes" id="UP001169760"/>
    </source>
</evidence>
<evidence type="ECO:0000259" key="7">
    <source>
        <dbReference type="Pfam" id="PF13861"/>
    </source>
</evidence>
<comment type="caution">
    <text evidence="8">The sequence shown here is derived from an EMBL/GenBank/DDBJ whole genome shotgun (WGS) entry which is preliminary data.</text>
</comment>
<dbReference type="Proteomes" id="UP001169760">
    <property type="component" value="Unassembled WGS sequence"/>
</dbReference>
<dbReference type="EMBL" id="JAUOPB010000001">
    <property type="protein sequence ID" value="MDO6420978.1"/>
    <property type="molecule type" value="Genomic_DNA"/>
</dbReference>
<feature type="domain" description="FlgD Tudor-like" evidence="7">
    <location>
        <begin position="87"/>
        <end position="234"/>
    </location>
</feature>
<dbReference type="Pfam" id="PF13860">
    <property type="entry name" value="FlgD_ig"/>
    <property type="match status" value="1"/>
</dbReference>
<dbReference type="Gene3D" id="2.60.40.4070">
    <property type="match status" value="1"/>
</dbReference>
<dbReference type="GO" id="GO:0044781">
    <property type="term" value="P:bacterial-type flagellum organization"/>
    <property type="evidence" value="ECO:0007669"/>
    <property type="project" value="UniProtKB-UniRule"/>
</dbReference>
<reference evidence="8" key="1">
    <citation type="submission" date="2023-07" db="EMBL/GenBank/DDBJ databases">
        <title>Genome content predicts the carbon catabolic preferences of heterotrophic bacteria.</title>
        <authorList>
            <person name="Gralka M."/>
        </authorList>
    </citation>
    <scope>NUCLEOTIDE SEQUENCE</scope>
    <source>
        <strain evidence="8">I3M17_2</strain>
    </source>
</reference>
<evidence type="ECO:0000256" key="1">
    <source>
        <dbReference type="ARBA" id="ARBA00010577"/>
    </source>
</evidence>
<dbReference type="Pfam" id="PF13861">
    <property type="entry name" value="FLgD_tudor"/>
    <property type="match status" value="1"/>
</dbReference>
<dbReference type="InterPro" id="IPR025965">
    <property type="entry name" value="FlgD/Vpr_Ig-like"/>
</dbReference>
<gene>
    <name evidence="8" type="ORF">Q4521_00685</name>
</gene>
<dbReference type="Gene3D" id="2.30.30.910">
    <property type="match status" value="1"/>
</dbReference>
<dbReference type="RefSeq" id="WP_011468689.1">
    <property type="nucleotide sequence ID" value="NZ_CP123764.1"/>
</dbReference>
<dbReference type="InterPro" id="IPR005648">
    <property type="entry name" value="FlgD"/>
</dbReference>
<evidence type="ECO:0000256" key="2">
    <source>
        <dbReference type="ARBA" id="ARBA00016013"/>
    </source>
</evidence>
<proteinExistence type="inferred from homology"/>
<dbReference type="Pfam" id="PF03963">
    <property type="entry name" value="FlgD"/>
    <property type="match status" value="1"/>
</dbReference>
<evidence type="ECO:0000256" key="4">
    <source>
        <dbReference type="ARBA" id="ARBA00024746"/>
    </source>
</evidence>
<comment type="similarity">
    <text evidence="1 5">Belongs to the FlgD family.</text>
</comment>
<dbReference type="AlphaFoldDB" id="A0AAW7X011"/>
<feature type="domain" description="FlgD/Vpr Ig-like" evidence="6">
    <location>
        <begin position="111"/>
        <end position="189"/>
    </location>
</feature>
<sequence length="238" mass="25143">MTEIAATGNSFLSDMSIAKKNPTEPQSNELGQSAFLELMITQLENQDPLSPQENSEFIAQLAQFSSVESLDKLNNNFDSFANSFVANQALQASTLVGRSVTVPSDRTELKAGGVVSASVDVPSSSGDILVNISTEGGSLVDQISLGVRPAGELVMRWDGNQMEVNGELLDWQTSQENGIPPGTYRFDVSTRVDGEEVKLGTALSANVNSVTVGTNGGLTLNLAGIGAVGLDDIKQFNE</sequence>
<keyword evidence="3 5" id="KW-1005">Bacterial flagellum biogenesis</keyword>
<accession>A0AAW7X011</accession>
<name>A0AAW7X011_9GAMM</name>
<evidence type="ECO:0000259" key="6">
    <source>
        <dbReference type="Pfam" id="PF13860"/>
    </source>
</evidence>
<comment type="function">
    <text evidence="4 5">Required for flagellar hook formation. May act as a scaffolding protein.</text>
</comment>
<organism evidence="8 9">
    <name type="scientific">Saccharophagus degradans</name>
    <dbReference type="NCBI Taxonomy" id="86304"/>
    <lineage>
        <taxon>Bacteria</taxon>
        <taxon>Pseudomonadati</taxon>
        <taxon>Pseudomonadota</taxon>
        <taxon>Gammaproteobacteria</taxon>
        <taxon>Cellvibrionales</taxon>
        <taxon>Cellvibrionaceae</taxon>
        <taxon>Saccharophagus</taxon>
    </lineage>
</organism>
<evidence type="ECO:0000256" key="5">
    <source>
        <dbReference type="RuleBase" id="RU362076"/>
    </source>
</evidence>